<evidence type="ECO:0000313" key="2">
    <source>
        <dbReference type="Proteomes" id="UP001595697"/>
    </source>
</evidence>
<evidence type="ECO:0000313" key="1">
    <source>
        <dbReference type="EMBL" id="MFC3967842.1"/>
    </source>
</evidence>
<sequence>MTDSVETLSAIKGVRDSIRRKLQSNPDFIALIALDKVIAEIEGTSKADANHLRSSATLSIPRSLTQPEAAAKLLEQHGPLTTADILARIGSFGVTVSGNDPAVNLSSSLSKSGQFQSIRMNGASHWWFKDRELPVQSAFDPSADEFKDVWG</sequence>
<name>A0ABV8E5R3_9HYPH</name>
<organism evidence="1 2">
    <name type="scientific">Rhizobium lemnae</name>
    <dbReference type="NCBI Taxonomy" id="1214924"/>
    <lineage>
        <taxon>Bacteria</taxon>
        <taxon>Pseudomonadati</taxon>
        <taxon>Pseudomonadota</taxon>
        <taxon>Alphaproteobacteria</taxon>
        <taxon>Hyphomicrobiales</taxon>
        <taxon>Rhizobiaceae</taxon>
        <taxon>Rhizobium/Agrobacterium group</taxon>
        <taxon>Rhizobium</taxon>
    </lineage>
</organism>
<dbReference type="RefSeq" id="WP_247260363.1">
    <property type="nucleotide sequence ID" value="NZ_JALJQZ010000008.1"/>
</dbReference>
<dbReference type="EMBL" id="JBHSBD010000025">
    <property type="protein sequence ID" value="MFC3967842.1"/>
    <property type="molecule type" value="Genomic_DNA"/>
</dbReference>
<protein>
    <submittedName>
        <fullName evidence="1">Uncharacterized protein</fullName>
    </submittedName>
</protein>
<gene>
    <name evidence="1" type="ORF">ACFOVS_06830</name>
</gene>
<keyword evidence="2" id="KW-1185">Reference proteome</keyword>
<reference evidence="2" key="1">
    <citation type="journal article" date="2019" name="Int. J. Syst. Evol. Microbiol.">
        <title>The Global Catalogue of Microorganisms (GCM) 10K type strain sequencing project: providing services to taxonomists for standard genome sequencing and annotation.</title>
        <authorList>
            <consortium name="The Broad Institute Genomics Platform"/>
            <consortium name="The Broad Institute Genome Sequencing Center for Infectious Disease"/>
            <person name="Wu L."/>
            <person name="Ma J."/>
        </authorList>
    </citation>
    <scope>NUCLEOTIDE SEQUENCE [LARGE SCALE GENOMIC DNA]</scope>
    <source>
        <strain evidence="2">TBRC 5781</strain>
    </source>
</reference>
<proteinExistence type="predicted"/>
<comment type="caution">
    <text evidence="1">The sequence shown here is derived from an EMBL/GenBank/DDBJ whole genome shotgun (WGS) entry which is preliminary data.</text>
</comment>
<dbReference type="Proteomes" id="UP001595697">
    <property type="component" value="Unassembled WGS sequence"/>
</dbReference>
<accession>A0ABV8E5R3</accession>